<accession>A0AAD6ZDY1</accession>
<dbReference type="PANTHER" id="PTHR46579">
    <property type="entry name" value="F5/8 TYPE C DOMAIN-CONTAINING PROTEIN-RELATED"/>
    <property type="match status" value="1"/>
</dbReference>
<comment type="caution">
    <text evidence="1">The sequence shown here is derived from an EMBL/GenBank/DDBJ whole genome shotgun (WGS) entry which is preliminary data.</text>
</comment>
<dbReference type="PANTHER" id="PTHR46579:SF1">
    <property type="entry name" value="F5_8 TYPE C DOMAIN-CONTAINING PROTEIN"/>
    <property type="match status" value="1"/>
</dbReference>
<dbReference type="Proteomes" id="UP001218218">
    <property type="component" value="Unassembled WGS sequence"/>
</dbReference>
<reference evidence="1" key="1">
    <citation type="submission" date="2023-03" db="EMBL/GenBank/DDBJ databases">
        <title>Massive genome expansion in bonnet fungi (Mycena s.s.) driven by repeated elements and novel gene families across ecological guilds.</title>
        <authorList>
            <consortium name="Lawrence Berkeley National Laboratory"/>
            <person name="Harder C.B."/>
            <person name="Miyauchi S."/>
            <person name="Viragh M."/>
            <person name="Kuo A."/>
            <person name="Thoen E."/>
            <person name="Andreopoulos B."/>
            <person name="Lu D."/>
            <person name="Skrede I."/>
            <person name="Drula E."/>
            <person name="Henrissat B."/>
            <person name="Morin E."/>
            <person name="Kohler A."/>
            <person name="Barry K."/>
            <person name="LaButti K."/>
            <person name="Morin E."/>
            <person name="Salamov A."/>
            <person name="Lipzen A."/>
            <person name="Mereny Z."/>
            <person name="Hegedus B."/>
            <person name="Baldrian P."/>
            <person name="Stursova M."/>
            <person name="Weitz H."/>
            <person name="Taylor A."/>
            <person name="Grigoriev I.V."/>
            <person name="Nagy L.G."/>
            <person name="Martin F."/>
            <person name="Kauserud H."/>
        </authorList>
    </citation>
    <scope>NUCLEOTIDE SEQUENCE</scope>
    <source>
        <strain evidence="1">CBHHK002</strain>
    </source>
</reference>
<evidence type="ECO:0000313" key="1">
    <source>
        <dbReference type="EMBL" id="KAJ7318502.1"/>
    </source>
</evidence>
<protein>
    <submittedName>
        <fullName evidence="1">Uncharacterized protein</fullName>
    </submittedName>
</protein>
<evidence type="ECO:0000313" key="2">
    <source>
        <dbReference type="Proteomes" id="UP001218218"/>
    </source>
</evidence>
<dbReference type="AlphaFoldDB" id="A0AAD6ZDY1"/>
<organism evidence="1 2">
    <name type="scientific">Mycena albidolilacea</name>
    <dbReference type="NCBI Taxonomy" id="1033008"/>
    <lineage>
        <taxon>Eukaryota</taxon>
        <taxon>Fungi</taxon>
        <taxon>Dikarya</taxon>
        <taxon>Basidiomycota</taxon>
        <taxon>Agaricomycotina</taxon>
        <taxon>Agaricomycetes</taxon>
        <taxon>Agaricomycetidae</taxon>
        <taxon>Agaricales</taxon>
        <taxon>Marasmiineae</taxon>
        <taxon>Mycenaceae</taxon>
        <taxon>Mycena</taxon>
    </lineage>
</organism>
<gene>
    <name evidence="1" type="ORF">DFH08DRAFT_819781</name>
</gene>
<proteinExistence type="predicted"/>
<sequence length="202" mass="22398">MSIKGGCSSSSCSTGTDALDNWLTLPAHLGRLPSLIGEPAGGSLTADQWLVFSIVVAPLISLQLWQEYIPEESPQELAQWRAREIAATLEAKQATAAAARQAQPAVQGKRALARGITEVDLTESDRLIREYCQELVELYGPEVICFIHHYATHTARCVRNYGPLHQFWTFLFERLNKAAPSVTVLRCINIILVSAIFREHIK</sequence>
<name>A0AAD6ZDY1_9AGAR</name>
<keyword evidence="2" id="KW-1185">Reference proteome</keyword>
<dbReference type="EMBL" id="JARIHO010000057">
    <property type="protein sequence ID" value="KAJ7318502.1"/>
    <property type="molecule type" value="Genomic_DNA"/>
</dbReference>